<sequence length="30" mass="3436">MNENEGARFFAAAGRILRSMSHEIDTRNKL</sequence>
<protein>
    <submittedName>
        <fullName evidence="1">Uncharacterized protein</fullName>
    </submittedName>
</protein>
<reference evidence="2" key="1">
    <citation type="journal article" date="2011" name="PLoS Genet.">
        <title>Genomic analysis of the necrotrophic fungal pathogens Sclerotinia sclerotiorum and Botrytis cinerea.</title>
        <authorList>
            <person name="Amselem J."/>
            <person name="Cuomo C.A."/>
            <person name="van Kan J.A."/>
            <person name="Viaud M."/>
            <person name="Benito E.P."/>
            <person name="Couloux A."/>
            <person name="Coutinho P.M."/>
            <person name="de Vries R.P."/>
            <person name="Dyer P.S."/>
            <person name="Fillinger S."/>
            <person name="Fournier E."/>
            <person name="Gout L."/>
            <person name="Hahn M."/>
            <person name="Kohn L."/>
            <person name="Lapalu N."/>
            <person name="Plummer K.M."/>
            <person name="Pradier J.M."/>
            <person name="Quevillon E."/>
            <person name="Sharon A."/>
            <person name="Simon A."/>
            <person name="ten Have A."/>
            <person name="Tudzynski B."/>
            <person name="Tudzynski P."/>
            <person name="Wincker P."/>
            <person name="Andrew M."/>
            <person name="Anthouard V."/>
            <person name="Beever R.E."/>
            <person name="Beffa R."/>
            <person name="Benoit I."/>
            <person name="Bouzid O."/>
            <person name="Brault B."/>
            <person name="Chen Z."/>
            <person name="Choquer M."/>
            <person name="Collemare J."/>
            <person name="Cotton P."/>
            <person name="Danchin E.G."/>
            <person name="Da Silva C."/>
            <person name="Gautier A."/>
            <person name="Giraud C."/>
            <person name="Giraud T."/>
            <person name="Gonzalez C."/>
            <person name="Grossetete S."/>
            <person name="Guldener U."/>
            <person name="Henrissat B."/>
            <person name="Howlett B.J."/>
            <person name="Kodira C."/>
            <person name="Kretschmer M."/>
            <person name="Lappartient A."/>
            <person name="Leroch M."/>
            <person name="Levis C."/>
            <person name="Mauceli E."/>
            <person name="Neuveglise C."/>
            <person name="Oeser B."/>
            <person name="Pearson M."/>
            <person name="Poulain J."/>
            <person name="Poussereau N."/>
            <person name="Quesneville H."/>
            <person name="Rascle C."/>
            <person name="Schumacher J."/>
            <person name="Segurens B."/>
            <person name="Sexton A."/>
            <person name="Silva E."/>
            <person name="Sirven C."/>
            <person name="Soanes D.M."/>
            <person name="Talbot N.J."/>
            <person name="Templeton M."/>
            <person name="Yandava C."/>
            <person name="Yarden O."/>
            <person name="Zeng Q."/>
            <person name="Rollins J.A."/>
            <person name="Lebrun M.H."/>
            <person name="Dickman M."/>
        </authorList>
    </citation>
    <scope>NUCLEOTIDE SEQUENCE [LARGE SCALE GENOMIC DNA]</scope>
    <source>
        <strain evidence="2">ATCC 18683 / 1980 / Ss-1</strain>
    </source>
</reference>
<gene>
    <name evidence="1" type="ORF">SS1G_09899</name>
</gene>
<name>A7EX40_SCLS1</name>
<dbReference type="Proteomes" id="UP000001312">
    <property type="component" value="Unassembled WGS sequence"/>
</dbReference>
<dbReference type="EMBL" id="CH476634">
    <property type="protein sequence ID" value="EDN94032.1"/>
    <property type="molecule type" value="Genomic_DNA"/>
</dbReference>
<dbReference type="KEGG" id="ssl:SS1G_09899"/>
<organism evidence="1 2">
    <name type="scientific">Sclerotinia sclerotiorum (strain ATCC 18683 / 1980 / Ss-1)</name>
    <name type="common">White mold</name>
    <name type="synonym">Whetzelinia sclerotiorum</name>
    <dbReference type="NCBI Taxonomy" id="665079"/>
    <lineage>
        <taxon>Eukaryota</taxon>
        <taxon>Fungi</taxon>
        <taxon>Dikarya</taxon>
        <taxon>Ascomycota</taxon>
        <taxon>Pezizomycotina</taxon>
        <taxon>Leotiomycetes</taxon>
        <taxon>Helotiales</taxon>
        <taxon>Sclerotiniaceae</taxon>
        <taxon>Sclerotinia</taxon>
    </lineage>
</organism>
<evidence type="ECO:0000313" key="1">
    <source>
        <dbReference type="EMBL" id="EDN94032.1"/>
    </source>
</evidence>
<evidence type="ECO:0000313" key="2">
    <source>
        <dbReference type="Proteomes" id="UP000001312"/>
    </source>
</evidence>
<proteinExistence type="predicted"/>
<dbReference type="GeneID" id="5485254"/>
<keyword evidence="2" id="KW-1185">Reference proteome</keyword>
<dbReference type="InParanoid" id="A7EX40"/>
<dbReference type="RefSeq" id="XP_001589266.1">
    <property type="nucleotide sequence ID" value="XM_001589216.1"/>
</dbReference>
<dbReference type="AlphaFoldDB" id="A7EX40"/>
<accession>A7EX40</accession>